<comment type="caution">
    <text evidence="1">The sequence shown here is derived from an EMBL/GenBank/DDBJ whole genome shotgun (WGS) entry which is preliminary data.</text>
</comment>
<proteinExistence type="predicted"/>
<dbReference type="EMBL" id="JANAWD010000089">
    <property type="protein sequence ID" value="KAJ3487518.1"/>
    <property type="molecule type" value="Genomic_DNA"/>
</dbReference>
<protein>
    <submittedName>
        <fullName evidence="1">Uncharacterized protein</fullName>
    </submittedName>
</protein>
<name>A0AAD5YJ19_9APHY</name>
<evidence type="ECO:0000313" key="2">
    <source>
        <dbReference type="Proteomes" id="UP001212997"/>
    </source>
</evidence>
<evidence type="ECO:0000313" key="1">
    <source>
        <dbReference type="EMBL" id="KAJ3487518.1"/>
    </source>
</evidence>
<organism evidence="1 2">
    <name type="scientific">Meripilus lineatus</name>
    <dbReference type="NCBI Taxonomy" id="2056292"/>
    <lineage>
        <taxon>Eukaryota</taxon>
        <taxon>Fungi</taxon>
        <taxon>Dikarya</taxon>
        <taxon>Basidiomycota</taxon>
        <taxon>Agaricomycotina</taxon>
        <taxon>Agaricomycetes</taxon>
        <taxon>Polyporales</taxon>
        <taxon>Meripilaceae</taxon>
        <taxon>Meripilus</taxon>
    </lineage>
</organism>
<accession>A0AAD5YJ19</accession>
<dbReference type="AlphaFoldDB" id="A0AAD5YJ19"/>
<reference evidence="1" key="1">
    <citation type="submission" date="2022-07" db="EMBL/GenBank/DDBJ databases">
        <title>Genome Sequence of Physisporinus lineatus.</title>
        <authorList>
            <person name="Buettner E."/>
        </authorList>
    </citation>
    <scope>NUCLEOTIDE SEQUENCE</scope>
    <source>
        <strain evidence="1">VT162</strain>
    </source>
</reference>
<keyword evidence="2" id="KW-1185">Reference proteome</keyword>
<gene>
    <name evidence="1" type="ORF">NLI96_g3479</name>
</gene>
<dbReference type="Proteomes" id="UP001212997">
    <property type="component" value="Unassembled WGS sequence"/>
</dbReference>
<sequence>MSFLYASGLNISFPASPSMQTHPFTTSDIDHKCPCCQRCVVGNLSRLSYTPPTPPRKSFTPTTMLKVRKPREPKQSRKVTEMRIRRLDDGRRIPLQWMLDAGLPPFDLLLVSLEEAQQREDIVYRGFYHPHLPPPPSRL</sequence>